<proteinExistence type="predicted"/>
<dbReference type="PANTHER" id="PTHR38846">
    <property type="entry name" value="C3H1-TYPE DOMAIN-CONTAINING PROTEIN"/>
    <property type="match status" value="1"/>
</dbReference>
<sequence>MARRRNRPTSDNAGSWFDQFAGFANEPSAGLRSNFDRLAAQRQWGKKLKHTRWVQCQTAEFGCLYGDGVDVSKLEKWQELCREVHVKDPPSSITQCKKPQVLGDRKMLVNLVNLIDHRLMGEKVIRFKSYKAFVEYTSNGRTFPREAAKEEGFIKALLRKL</sequence>
<keyword evidence="2" id="KW-1185">Reference proteome</keyword>
<evidence type="ECO:0000313" key="1">
    <source>
        <dbReference type="EMBL" id="KAL1606974.1"/>
    </source>
</evidence>
<dbReference type="Proteomes" id="UP001521222">
    <property type="component" value="Unassembled WGS sequence"/>
</dbReference>
<accession>A0ABR3RS73</accession>
<reference evidence="1 2" key="1">
    <citation type="submission" date="2024-02" db="EMBL/GenBank/DDBJ databases">
        <title>De novo assembly and annotation of 12 fungi associated with fruit tree decline syndrome in Ontario, Canada.</title>
        <authorList>
            <person name="Sulman M."/>
            <person name="Ellouze W."/>
            <person name="Ilyukhin E."/>
        </authorList>
    </citation>
    <scope>NUCLEOTIDE SEQUENCE [LARGE SCALE GENOMIC DNA]</scope>
    <source>
        <strain evidence="1 2">M97-236</strain>
    </source>
</reference>
<organism evidence="1 2">
    <name type="scientific">Nothophoma quercina</name>
    <dbReference type="NCBI Taxonomy" id="749835"/>
    <lineage>
        <taxon>Eukaryota</taxon>
        <taxon>Fungi</taxon>
        <taxon>Dikarya</taxon>
        <taxon>Ascomycota</taxon>
        <taxon>Pezizomycotina</taxon>
        <taxon>Dothideomycetes</taxon>
        <taxon>Pleosporomycetidae</taxon>
        <taxon>Pleosporales</taxon>
        <taxon>Pleosporineae</taxon>
        <taxon>Didymellaceae</taxon>
        <taxon>Nothophoma</taxon>
    </lineage>
</organism>
<dbReference type="PANTHER" id="PTHR38846:SF1">
    <property type="entry name" value="C3H1-TYPE DOMAIN-CONTAINING PROTEIN"/>
    <property type="match status" value="1"/>
</dbReference>
<evidence type="ECO:0000313" key="2">
    <source>
        <dbReference type="Proteomes" id="UP001521222"/>
    </source>
</evidence>
<gene>
    <name evidence="1" type="ORF">SLS59_002676</name>
</gene>
<dbReference type="EMBL" id="JAKIXB020000007">
    <property type="protein sequence ID" value="KAL1606974.1"/>
    <property type="molecule type" value="Genomic_DNA"/>
</dbReference>
<comment type="caution">
    <text evidence="1">The sequence shown here is derived from an EMBL/GenBank/DDBJ whole genome shotgun (WGS) entry which is preliminary data.</text>
</comment>
<protein>
    <submittedName>
        <fullName evidence="1">Uncharacterized protein</fullName>
    </submittedName>
</protein>
<name>A0ABR3RS73_9PLEO</name>